<keyword evidence="5" id="KW-1185">Reference proteome</keyword>
<dbReference type="FunCoup" id="A0A6P6Y6R4">
    <property type="interactions" value="1422"/>
</dbReference>
<name>A0A6P6Y6R4_DERPT</name>
<dbReference type="OMA" id="FNYANEI"/>
<keyword evidence="2" id="KW-0378">Hydrolase</keyword>
<keyword evidence="1" id="KW-0540">Nuclease</keyword>
<dbReference type="GO" id="GO:0000175">
    <property type="term" value="F:3'-5'-RNA exonuclease activity"/>
    <property type="evidence" value="ECO:0007669"/>
    <property type="project" value="InterPro"/>
</dbReference>
<dbReference type="CDD" id="cd06133">
    <property type="entry name" value="ERI-1_3'hExo_like"/>
    <property type="match status" value="1"/>
</dbReference>
<sequence length="239" mass="28283">MLKMSQFTRIFTESLRFLSGQPQQQQAIQTRSKEQQQNFDYFLILDFEATCDKPKQLTPMEIIEFPVLKFDCKTLEIVDQFHRYVRPTINPNLTTFCIELTGIVQDMVDNSDKFSKVFNDFQKWLFETKLLNENQAPISRFTFITCGDWDLQKILPNQCKMCNYEIPSYMKSWINVKKSYVDHTKEWPRSQSTMLNQLGIESIGRPHSGIDDCHNLAQIVRCLVRQNYIFHNNSRLKLN</sequence>
<reference evidence="6" key="1">
    <citation type="submission" date="2025-08" db="UniProtKB">
        <authorList>
            <consortium name="RefSeq"/>
        </authorList>
    </citation>
    <scope>IDENTIFICATION</scope>
    <source>
        <strain evidence="6">Airmid</strain>
    </source>
</reference>
<evidence type="ECO:0000256" key="1">
    <source>
        <dbReference type="ARBA" id="ARBA00022722"/>
    </source>
</evidence>
<dbReference type="InterPro" id="IPR012337">
    <property type="entry name" value="RNaseH-like_sf"/>
</dbReference>
<evidence type="ECO:0000256" key="3">
    <source>
        <dbReference type="ARBA" id="ARBA00022839"/>
    </source>
</evidence>
<dbReference type="Gene3D" id="3.30.420.10">
    <property type="entry name" value="Ribonuclease H-like superfamily/Ribonuclease H"/>
    <property type="match status" value="1"/>
</dbReference>
<dbReference type="InterPro" id="IPR013520">
    <property type="entry name" value="Ribonucl_H"/>
</dbReference>
<dbReference type="InParanoid" id="A0A6P6Y6R4"/>
<dbReference type="PANTHER" id="PTHR23044:SF61">
    <property type="entry name" value="3'-5' EXORIBONUCLEASE 1-RELATED"/>
    <property type="match status" value="1"/>
</dbReference>
<evidence type="ECO:0000256" key="2">
    <source>
        <dbReference type="ARBA" id="ARBA00022801"/>
    </source>
</evidence>
<dbReference type="SUPFAM" id="SSF53098">
    <property type="entry name" value="Ribonuclease H-like"/>
    <property type="match status" value="1"/>
</dbReference>
<dbReference type="PANTHER" id="PTHR23044">
    <property type="entry name" value="3'-5' EXONUCLEASE ERI1-RELATED"/>
    <property type="match status" value="1"/>
</dbReference>
<dbReference type="InterPro" id="IPR036397">
    <property type="entry name" value="RNaseH_sf"/>
</dbReference>
<organism evidence="5 6">
    <name type="scientific">Dermatophagoides pteronyssinus</name>
    <name type="common">European house dust mite</name>
    <dbReference type="NCBI Taxonomy" id="6956"/>
    <lineage>
        <taxon>Eukaryota</taxon>
        <taxon>Metazoa</taxon>
        <taxon>Ecdysozoa</taxon>
        <taxon>Arthropoda</taxon>
        <taxon>Chelicerata</taxon>
        <taxon>Arachnida</taxon>
        <taxon>Acari</taxon>
        <taxon>Acariformes</taxon>
        <taxon>Sarcoptiformes</taxon>
        <taxon>Astigmata</taxon>
        <taxon>Psoroptidia</taxon>
        <taxon>Analgoidea</taxon>
        <taxon>Pyroglyphidae</taxon>
        <taxon>Dermatophagoidinae</taxon>
        <taxon>Dermatophagoides</taxon>
    </lineage>
</organism>
<dbReference type="Pfam" id="PF00929">
    <property type="entry name" value="RNase_T"/>
    <property type="match status" value="1"/>
</dbReference>
<evidence type="ECO:0000313" key="5">
    <source>
        <dbReference type="Proteomes" id="UP000515146"/>
    </source>
</evidence>
<keyword evidence="3" id="KW-0269">Exonuclease</keyword>
<dbReference type="OrthoDB" id="448399at2759"/>
<dbReference type="RefSeq" id="XP_027201098.1">
    <property type="nucleotide sequence ID" value="XM_027345297.1"/>
</dbReference>
<accession>A0A6P6Y6R4</accession>
<dbReference type="InterPro" id="IPR051274">
    <property type="entry name" value="3-5_Exoribonuclease"/>
</dbReference>
<proteinExistence type="predicted"/>
<dbReference type="CTD" id="37511"/>
<dbReference type="SMART" id="SM00479">
    <property type="entry name" value="EXOIII"/>
    <property type="match status" value="1"/>
</dbReference>
<dbReference type="InterPro" id="IPR047201">
    <property type="entry name" value="ERI-1_3'hExo-like"/>
</dbReference>
<evidence type="ECO:0000313" key="6">
    <source>
        <dbReference type="RefSeq" id="XP_027201098.1"/>
    </source>
</evidence>
<dbReference type="Proteomes" id="UP000515146">
    <property type="component" value="Unplaced"/>
</dbReference>
<dbReference type="KEGG" id="dpte:113795109"/>
<dbReference type="AlphaFoldDB" id="A0A6P6Y6R4"/>
<protein>
    <submittedName>
        <fullName evidence="6">ERI1 exoribonuclease 3-like</fullName>
    </submittedName>
</protein>
<dbReference type="GO" id="GO:0003676">
    <property type="term" value="F:nucleic acid binding"/>
    <property type="evidence" value="ECO:0007669"/>
    <property type="project" value="InterPro"/>
</dbReference>
<feature type="domain" description="Exonuclease" evidence="4">
    <location>
        <begin position="41"/>
        <end position="229"/>
    </location>
</feature>
<gene>
    <name evidence="6" type="primary">LOC113795109</name>
</gene>
<evidence type="ECO:0000259" key="4">
    <source>
        <dbReference type="SMART" id="SM00479"/>
    </source>
</evidence>